<feature type="compositionally biased region" description="Acidic residues" evidence="1">
    <location>
        <begin position="187"/>
        <end position="199"/>
    </location>
</feature>
<sequence length="238" mass="26641">MKVIDPQSATLTNIEVLAYLTANPPRRPPNPPPNSRHWVPNPDLRDHNTVVKEIHNYVHRISPHLLNYPRYVHEETLQRLQQQQQQDQQQQAVQLRPSPQPTEPTPMDIAIRELITKLQPYGLTKGEVLMIINLGIGLDKPSQTTQPQNTTTQDQETNAEAMENGEDVSGGGAVAETAEPEGGAGEGQEEEAVTQEDDDYGARALLDTVIEEREERLSNEDITAILAIIRETLGKRDR</sequence>
<evidence type="ECO:0000313" key="2">
    <source>
        <dbReference type="EMBL" id="KKA23601.1"/>
    </source>
</evidence>
<dbReference type="AlphaFoldDB" id="A0A0F4Z0I4"/>
<feature type="compositionally biased region" description="Low complexity" evidence="1">
    <location>
        <begin position="81"/>
        <end position="95"/>
    </location>
</feature>
<feature type="region of interest" description="Disordered" evidence="1">
    <location>
        <begin position="81"/>
        <end position="106"/>
    </location>
</feature>
<dbReference type="Gene3D" id="1.20.1250.40">
    <property type="match status" value="1"/>
</dbReference>
<name>A0A0F4Z0I4_RASE3</name>
<dbReference type="STRING" id="1408163.A0A0F4Z0I4"/>
<feature type="compositionally biased region" description="Low complexity" evidence="1">
    <location>
        <begin position="143"/>
        <end position="156"/>
    </location>
</feature>
<dbReference type="InterPro" id="IPR038324">
    <property type="entry name" value="Rpb4/RPC9_sf"/>
</dbReference>
<evidence type="ECO:0000256" key="1">
    <source>
        <dbReference type="SAM" id="MobiDB-lite"/>
    </source>
</evidence>
<dbReference type="InterPro" id="IPR038846">
    <property type="entry name" value="RPC9"/>
</dbReference>
<evidence type="ECO:0000313" key="3">
    <source>
        <dbReference type="Proteomes" id="UP000053958"/>
    </source>
</evidence>
<proteinExistence type="predicted"/>
<comment type="caution">
    <text evidence="2">The sequence shown here is derived from an EMBL/GenBank/DDBJ whole genome shotgun (WGS) entry which is preliminary data.</text>
</comment>
<feature type="compositionally biased region" description="Pro residues" evidence="1">
    <location>
        <begin position="25"/>
        <end position="34"/>
    </location>
</feature>
<feature type="region of interest" description="Disordered" evidence="1">
    <location>
        <begin position="139"/>
        <end position="200"/>
    </location>
</feature>
<dbReference type="GeneID" id="25314734"/>
<dbReference type="GO" id="GO:0006384">
    <property type="term" value="P:transcription initiation at RNA polymerase III promoter"/>
    <property type="evidence" value="ECO:0007669"/>
    <property type="project" value="InterPro"/>
</dbReference>
<organism evidence="2 3">
    <name type="scientific">Rasamsonia emersonii (strain ATCC 16479 / CBS 393.64 / IMI 116815)</name>
    <dbReference type="NCBI Taxonomy" id="1408163"/>
    <lineage>
        <taxon>Eukaryota</taxon>
        <taxon>Fungi</taxon>
        <taxon>Dikarya</taxon>
        <taxon>Ascomycota</taxon>
        <taxon>Pezizomycotina</taxon>
        <taxon>Eurotiomycetes</taxon>
        <taxon>Eurotiomycetidae</taxon>
        <taxon>Eurotiales</taxon>
        <taxon>Trichocomaceae</taxon>
        <taxon>Rasamsonia</taxon>
    </lineage>
</organism>
<dbReference type="OrthoDB" id="1746530at2759"/>
<dbReference type="PANTHER" id="PTHR15561:SF0">
    <property type="entry name" value="DNA-DIRECTED RNA POLYMERASE III SUBUNIT RPC9"/>
    <property type="match status" value="1"/>
</dbReference>
<protein>
    <recommendedName>
        <fullName evidence="4">DNA-directed RNA polymerase III subunit RPC9</fullName>
    </recommendedName>
</protein>
<dbReference type="EMBL" id="LASV01000095">
    <property type="protein sequence ID" value="KKA23601.1"/>
    <property type="molecule type" value="Genomic_DNA"/>
</dbReference>
<keyword evidence="3" id="KW-1185">Reference proteome</keyword>
<evidence type="ECO:0008006" key="4">
    <source>
        <dbReference type="Google" id="ProtNLM"/>
    </source>
</evidence>
<dbReference type="GO" id="GO:0005666">
    <property type="term" value="C:RNA polymerase III complex"/>
    <property type="evidence" value="ECO:0007669"/>
    <property type="project" value="InterPro"/>
</dbReference>
<gene>
    <name evidence="2" type="ORF">T310_2383</name>
</gene>
<accession>A0A0F4Z0I4</accession>
<dbReference type="Proteomes" id="UP000053958">
    <property type="component" value="Unassembled WGS sequence"/>
</dbReference>
<dbReference type="PANTHER" id="PTHR15561">
    <property type="entry name" value="CALCITONIN GENE-RELATED PEPTIDE-RECEPTOR COMPONENT PROTEIN"/>
    <property type="match status" value="1"/>
</dbReference>
<feature type="region of interest" description="Disordered" evidence="1">
    <location>
        <begin position="22"/>
        <end position="44"/>
    </location>
</feature>
<reference evidence="2 3" key="1">
    <citation type="submission" date="2015-04" db="EMBL/GenBank/DDBJ databases">
        <authorList>
            <person name="Heijne W.H."/>
            <person name="Fedorova N.D."/>
            <person name="Nierman W.C."/>
            <person name="Vollebregt A.W."/>
            <person name="Zhao Z."/>
            <person name="Wu L."/>
            <person name="Kumar M."/>
            <person name="Stam H."/>
            <person name="van den Berg M.A."/>
            <person name="Pel H.J."/>
        </authorList>
    </citation>
    <scope>NUCLEOTIDE SEQUENCE [LARGE SCALE GENOMIC DNA]</scope>
    <source>
        <strain evidence="2 3">CBS 393.64</strain>
    </source>
</reference>
<dbReference type="RefSeq" id="XP_013330213.1">
    <property type="nucleotide sequence ID" value="XM_013474759.1"/>
</dbReference>